<dbReference type="GO" id="GO:0046872">
    <property type="term" value="F:metal ion binding"/>
    <property type="evidence" value="ECO:0007669"/>
    <property type="project" value="UniProtKB-KW"/>
</dbReference>
<sequence>MATTTTTPEDKTVNIQQDTIAAYDLDDDKINTVNVLDDGDRSNTNNDNNNDNNSDSDDGITEAVHGHPLQDAPGYSPDIQDQSDKSLLDAHGSPNVSRSPSALNSPIVTPTEPEVLDASPAKGFHNAGDHPAIIQLDVTGKLPDWLTAEHYTVGPGTYDIKYTRKIEIDGHLQSATGTFTFGHLLDGLPLVNRFDLNGDQNTISYRSRLTSRRMIEKIRDHHGYAPCHPAGLFNTHANQTVLIKFMKAASKPSKPDGEPCGSRILTSIPGVDGHLFCQNMANHAKLNPFDLTPTRLLTWDEINPAFRGYNACPNGHHDLSTGEYINFSMEIGYRTTRYHFFSTTEQNPRGTLITTIPNTPTGYVNSFSITPSYIILVIFPMLAHSSAVKFAWNESIMDSFAYYPTEPTLFYVISREKAKVDDAILHHLTTDRLRASTSPLPPSEVRRYHLPSLTAAEATYNSQQSYLPSLSSLWGTTWYNWMPLATHTVLGHDLELPTLHPAYKTKPYTTLYGLGVSDSSTASYWDTLVKLDVTTGVRQHWHQTGCYPNEALFIPRHPTDEHDGVLVSVVLDVLRATSFLLVLDASTLNEIARADVGMVIPLSLGRGSFKRRQ</sequence>
<comment type="similarity">
    <text evidence="1">Belongs to the carotenoid oxygenase family.</text>
</comment>
<feature type="region of interest" description="Disordered" evidence="6">
    <location>
        <begin position="33"/>
        <end position="126"/>
    </location>
</feature>
<feature type="compositionally biased region" description="Polar residues" evidence="6">
    <location>
        <begin position="94"/>
        <end position="108"/>
    </location>
</feature>
<dbReference type="PANTHER" id="PTHR10543">
    <property type="entry name" value="BETA-CAROTENE DIOXYGENASE"/>
    <property type="match status" value="1"/>
</dbReference>
<evidence type="ECO:0000313" key="7">
    <source>
        <dbReference type="EMBL" id="SAM02580.1"/>
    </source>
</evidence>
<dbReference type="PANTHER" id="PTHR10543:SF24">
    <property type="entry name" value="CAROTENOID ISOMEROOXYGENASE"/>
    <property type="match status" value="1"/>
</dbReference>
<keyword evidence="8" id="KW-1185">Reference proteome</keyword>
<keyword evidence="3" id="KW-0560">Oxidoreductase</keyword>
<reference evidence="7" key="1">
    <citation type="submission" date="2016-04" db="EMBL/GenBank/DDBJ databases">
        <authorList>
            <person name="Evans L.H."/>
            <person name="Alamgir A."/>
            <person name="Owens N."/>
            <person name="Weber N.D."/>
            <person name="Virtaneva K."/>
            <person name="Barbian K."/>
            <person name="Babar A."/>
            <person name="Rosenke K."/>
        </authorList>
    </citation>
    <scope>NUCLEOTIDE SEQUENCE [LARGE SCALE GENOMIC DNA]</scope>
    <source>
        <strain evidence="7">CBS 101.48</strain>
    </source>
</reference>
<gene>
    <name evidence="7" type="primary">ABSGL_08381.1 scaffold 10076</name>
</gene>
<feature type="binding site" evidence="5">
    <location>
        <position position="426"/>
    </location>
    <ligand>
        <name>Fe cation</name>
        <dbReference type="ChEBI" id="CHEBI:24875"/>
        <note>catalytic</note>
    </ligand>
</feature>
<evidence type="ECO:0000256" key="3">
    <source>
        <dbReference type="ARBA" id="ARBA00023002"/>
    </source>
</evidence>
<keyword evidence="2 5" id="KW-0479">Metal-binding</keyword>
<dbReference type="GO" id="GO:0016121">
    <property type="term" value="P:carotene catabolic process"/>
    <property type="evidence" value="ECO:0007669"/>
    <property type="project" value="TreeGrafter"/>
</dbReference>
<dbReference type="InParanoid" id="A0A163KYR8"/>
<evidence type="ECO:0000256" key="1">
    <source>
        <dbReference type="ARBA" id="ARBA00006787"/>
    </source>
</evidence>
<dbReference type="STRING" id="4829.A0A163KYR8"/>
<keyword evidence="4 5" id="KW-0408">Iron</keyword>
<feature type="compositionally biased region" description="Low complexity" evidence="6">
    <location>
        <begin position="42"/>
        <end position="53"/>
    </location>
</feature>
<evidence type="ECO:0000256" key="4">
    <source>
        <dbReference type="ARBA" id="ARBA00023004"/>
    </source>
</evidence>
<evidence type="ECO:0000313" key="8">
    <source>
        <dbReference type="Proteomes" id="UP000078561"/>
    </source>
</evidence>
<name>A0A163KYR8_ABSGL</name>
<evidence type="ECO:0008006" key="9">
    <source>
        <dbReference type="Google" id="ProtNLM"/>
    </source>
</evidence>
<dbReference type="EMBL" id="LT553919">
    <property type="protein sequence ID" value="SAM02580.1"/>
    <property type="molecule type" value="Genomic_DNA"/>
</dbReference>
<proteinExistence type="inferred from homology"/>
<organism evidence="7">
    <name type="scientific">Absidia glauca</name>
    <name type="common">Pin mould</name>
    <dbReference type="NCBI Taxonomy" id="4829"/>
    <lineage>
        <taxon>Eukaryota</taxon>
        <taxon>Fungi</taxon>
        <taxon>Fungi incertae sedis</taxon>
        <taxon>Mucoromycota</taxon>
        <taxon>Mucoromycotina</taxon>
        <taxon>Mucoromycetes</taxon>
        <taxon>Mucorales</taxon>
        <taxon>Cunninghamellaceae</taxon>
        <taxon>Absidia</taxon>
    </lineage>
</organism>
<dbReference type="AlphaFoldDB" id="A0A163KYR8"/>
<dbReference type="GO" id="GO:0010436">
    <property type="term" value="F:carotenoid dioxygenase activity"/>
    <property type="evidence" value="ECO:0007669"/>
    <property type="project" value="TreeGrafter"/>
</dbReference>
<accession>A0A163KYR8</accession>
<evidence type="ECO:0000256" key="6">
    <source>
        <dbReference type="SAM" id="MobiDB-lite"/>
    </source>
</evidence>
<evidence type="ECO:0000256" key="2">
    <source>
        <dbReference type="ARBA" id="ARBA00022723"/>
    </source>
</evidence>
<dbReference type="InterPro" id="IPR004294">
    <property type="entry name" value="Carotenoid_Oase"/>
</dbReference>
<evidence type="ECO:0000256" key="5">
    <source>
        <dbReference type="PIRSR" id="PIRSR604294-1"/>
    </source>
</evidence>
<comment type="cofactor">
    <cofactor evidence="5">
        <name>Fe(2+)</name>
        <dbReference type="ChEBI" id="CHEBI:29033"/>
    </cofactor>
    <text evidence="5">Binds 1 Fe(2+) ion per subunit.</text>
</comment>
<dbReference type="OrthoDB" id="407010at2759"/>
<dbReference type="Pfam" id="PF03055">
    <property type="entry name" value="RPE65"/>
    <property type="match status" value="2"/>
</dbReference>
<dbReference type="Proteomes" id="UP000078561">
    <property type="component" value="Unassembled WGS sequence"/>
</dbReference>
<protein>
    <recommendedName>
        <fullName evidence="9">Carotenoid oxygenase</fullName>
    </recommendedName>
</protein>
<dbReference type="OMA" id="YACGFRH"/>